<sequence>MDEYIDILDSSGKPTGETALKSVAHQKGLFHPTIHVWFYTKNGKLLIQKRAFTKDTFPGLWDVSVAGHIGAGEEIVQSAIREVKEEIGLNIEETNLTKIGVYKNIHKHKDNLTDCEFNHIFIAELKTPLQKLKIQESEVEEIKLISLAKYKKYLLDSEACKAYVKQEDSYYTLLFGSIEKQL</sequence>
<dbReference type="GO" id="GO:0009240">
    <property type="term" value="P:isopentenyl diphosphate biosynthetic process"/>
    <property type="evidence" value="ECO:0007669"/>
    <property type="project" value="TreeGrafter"/>
</dbReference>
<dbReference type="Proteomes" id="UP000831290">
    <property type="component" value="Chromosome"/>
</dbReference>
<evidence type="ECO:0000259" key="1">
    <source>
        <dbReference type="PROSITE" id="PS51462"/>
    </source>
</evidence>
<evidence type="ECO:0000313" key="3">
    <source>
        <dbReference type="Proteomes" id="UP000831290"/>
    </source>
</evidence>
<proteinExistence type="predicted"/>
<dbReference type="InterPro" id="IPR000086">
    <property type="entry name" value="NUDIX_hydrolase_dom"/>
</dbReference>
<keyword evidence="3" id="KW-1185">Reference proteome</keyword>
<dbReference type="Pfam" id="PF00293">
    <property type="entry name" value="NUDIX"/>
    <property type="match status" value="1"/>
</dbReference>
<dbReference type="GO" id="GO:0005737">
    <property type="term" value="C:cytoplasm"/>
    <property type="evidence" value="ECO:0007669"/>
    <property type="project" value="TreeGrafter"/>
</dbReference>
<dbReference type="PROSITE" id="PS51462">
    <property type="entry name" value="NUDIX"/>
    <property type="match status" value="1"/>
</dbReference>
<gene>
    <name evidence="2" type="ORF">MQE35_15800</name>
</gene>
<reference evidence="2" key="1">
    <citation type="submission" date="2022-03" db="EMBL/GenBank/DDBJ databases">
        <title>Description of Abyssus ytuae gen. nov., sp. nov., a novel member of the family Flavobacteriaceae isolated from the sediment of Mariana Trench.</title>
        <authorList>
            <person name="Zhang J."/>
            <person name="Xu X."/>
        </authorList>
    </citation>
    <scope>NUCLEOTIDE SEQUENCE</scope>
    <source>
        <strain evidence="2">MT3330</strain>
    </source>
</reference>
<dbReference type="CDD" id="cd04692">
    <property type="entry name" value="NUDIX_Hydrolase"/>
    <property type="match status" value="1"/>
</dbReference>
<protein>
    <submittedName>
        <fullName evidence="2">NUDIX domain-containing protein</fullName>
    </submittedName>
</protein>
<dbReference type="Gene3D" id="3.90.79.10">
    <property type="entry name" value="Nucleoside Triphosphate Pyrophosphohydrolase"/>
    <property type="match status" value="1"/>
</dbReference>
<dbReference type="PANTHER" id="PTHR10885">
    <property type="entry name" value="ISOPENTENYL-DIPHOSPHATE DELTA-ISOMERASE"/>
    <property type="match status" value="1"/>
</dbReference>
<dbReference type="InterPro" id="IPR015797">
    <property type="entry name" value="NUDIX_hydrolase-like_dom_sf"/>
</dbReference>
<dbReference type="AlphaFoldDB" id="A0A9E6ZK81"/>
<evidence type="ECO:0000313" key="2">
    <source>
        <dbReference type="EMBL" id="UOB17192.1"/>
    </source>
</evidence>
<dbReference type="PANTHER" id="PTHR10885:SF20">
    <property type="entry name" value="NUDIX HYDROLASE DOMAIN-CONTAINING PROTEIN"/>
    <property type="match status" value="1"/>
</dbReference>
<name>A0A9E6ZK81_9FLAO</name>
<dbReference type="KEGG" id="fbm:MQE35_15800"/>
<dbReference type="SUPFAM" id="SSF55811">
    <property type="entry name" value="Nudix"/>
    <property type="match status" value="1"/>
</dbReference>
<dbReference type="EMBL" id="CP094358">
    <property type="protein sequence ID" value="UOB17192.1"/>
    <property type="molecule type" value="Genomic_DNA"/>
</dbReference>
<feature type="domain" description="Nudix hydrolase" evidence="1">
    <location>
        <begin position="29"/>
        <end position="168"/>
    </location>
</feature>
<dbReference type="RefSeq" id="WP_255842476.1">
    <property type="nucleotide sequence ID" value="NZ_CP094358.1"/>
</dbReference>
<accession>A0A9E6ZK81</accession>
<organism evidence="2 3">
    <name type="scientific">Abyssalbus ytuae</name>
    <dbReference type="NCBI Taxonomy" id="2926907"/>
    <lineage>
        <taxon>Bacteria</taxon>
        <taxon>Pseudomonadati</taxon>
        <taxon>Bacteroidota</taxon>
        <taxon>Flavobacteriia</taxon>
        <taxon>Flavobacteriales</taxon>
        <taxon>Flavobacteriaceae</taxon>
        <taxon>Abyssalbus</taxon>
    </lineage>
</organism>
<dbReference type="GO" id="GO:0004452">
    <property type="term" value="F:isopentenyl-diphosphate delta-isomerase activity"/>
    <property type="evidence" value="ECO:0007669"/>
    <property type="project" value="TreeGrafter"/>
</dbReference>